<reference evidence="1" key="1">
    <citation type="submission" date="2022-07" db="EMBL/GenBank/DDBJ databases">
        <title>Genome Sequence of Physisporinus lineatus.</title>
        <authorList>
            <person name="Buettner E."/>
        </authorList>
    </citation>
    <scope>NUCLEOTIDE SEQUENCE</scope>
    <source>
        <strain evidence="1">VT162</strain>
    </source>
</reference>
<gene>
    <name evidence="1" type="ORF">NLI96_g1423</name>
</gene>
<sequence length="414" mass="46414">MRRLPSELIDHIVDHLHDERSTLRRCSLVNHDWLISSWFHLFDTVHIKVKEDEEIDAVLDKFNEPPRFRAYVRALHLEGSALKPYYFATSTIHGDRIIHIFNTFSSLHTYIINGFRVATVGAAEDSNAPQQAPVLSQRTLPKLVLADVDMDQAYLIRLLSSLRPIREIQFLCVTVSGLDIAPDDPDTIPTLGLRTATFEGCYAAASFSAASFFKHFPHLKCDLTSLDIDILNVASGGLSVGEQIRTTGLLINEVGPRLTDLRLDLLSSSGYYTGLDSDSLWKPFNLTRCSSLQSLWVSTDDEFYDNVFKDNPLLSLITVLTASAQTFQHLTLALGSAGKDGPFPNCVEVGISQFESFLVSLPVLQSITFVADRTRKDHRRMAEVAEPIHSEKRQWLIDKLPELHSKGILRIPDA</sequence>
<keyword evidence="2" id="KW-1185">Reference proteome</keyword>
<accession>A0AAD5VA49</accession>
<proteinExistence type="predicted"/>
<dbReference type="EMBL" id="JANAWD010000028">
    <property type="protein sequence ID" value="KAJ3490430.1"/>
    <property type="molecule type" value="Genomic_DNA"/>
</dbReference>
<protein>
    <recommendedName>
        <fullName evidence="3">F-box domain-containing protein</fullName>
    </recommendedName>
</protein>
<evidence type="ECO:0000313" key="1">
    <source>
        <dbReference type="EMBL" id="KAJ3490430.1"/>
    </source>
</evidence>
<comment type="caution">
    <text evidence="1">The sequence shown here is derived from an EMBL/GenBank/DDBJ whole genome shotgun (WGS) entry which is preliminary data.</text>
</comment>
<evidence type="ECO:0000313" key="2">
    <source>
        <dbReference type="Proteomes" id="UP001212997"/>
    </source>
</evidence>
<name>A0AAD5VA49_9APHY</name>
<evidence type="ECO:0008006" key="3">
    <source>
        <dbReference type="Google" id="ProtNLM"/>
    </source>
</evidence>
<dbReference type="Proteomes" id="UP001212997">
    <property type="component" value="Unassembled WGS sequence"/>
</dbReference>
<dbReference type="AlphaFoldDB" id="A0AAD5VA49"/>
<organism evidence="1 2">
    <name type="scientific">Meripilus lineatus</name>
    <dbReference type="NCBI Taxonomy" id="2056292"/>
    <lineage>
        <taxon>Eukaryota</taxon>
        <taxon>Fungi</taxon>
        <taxon>Dikarya</taxon>
        <taxon>Basidiomycota</taxon>
        <taxon>Agaricomycotina</taxon>
        <taxon>Agaricomycetes</taxon>
        <taxon>Polyporales</taxon>
        <taxon>Meripilaceae</taxon>
        <taxon>Meripilus</taxon>
    </lineage>
</organism>